<gene>
    <name evidence="1" type="ORF">ADUPG1_002378</name>
</gene>
<dbReference type="GO" id="GO:0008483">
    <property type="term" value="F:transaminase activity"/>
    <property type="evidence" value="ECO:0007669"/>
    <property type="project" value="UniProtKB-KW"/>
</dbReference>
<proteinExistence type="predicted"/>
<dbReference type="SUPFAM" id="SSF53383">
    <property type="entry name" value="PLP-dependent transferases"/>
    <property type="match status" value="1"/>
</dbReference>
<dbReference type="EMBL" id="BQXS01002737">
    <property type="protein sequence ID" value="GKT32992.1"/>
    <property type="molecule type" value="Genomic_DNA"/>
</dbReference>
<dbReference type="Proteomes" id="UP001057375">
    <property type="component" value="Unassembled WGS sequence"/>
</dbReference>
<dbReference type="Gene3D" id="3.90.1150.10">
    <property type="entry name" value="Aspartate Aminotransferase, domain 1"/>
    <property type="match status" value="1"/>
</dbReference>
<evidence type="ECO:0000313" key="1">
    <source>
        <dbReference type="EMBL" id="GKT32992.1"/>
    </source>
</evidence>
<protein>
    <submittedName>
        <fullName evidence="1">Aminotransferase class I/II-fold pyridoxal phosphate-dependent enzyme</fullName>
    </submittedName>
</protein>
<keyword evidence="1" id="KW-0032">Aminotransferase</keyword>
<dbReference type="InterPro" id="IPR015422">
    <property type="entry name" value="PyrdxlP-dep_Trfase_small"/>
</dbReference>
<name>A0ABQ5KKF6_9EUKA</name>
<keyword evidence="1" id="KW-0808">Transferase</keyword>
<sequence>MAHETAEDIHAWTKGLKEYYKKEIFSVYNGLKELEPGLIVSSPDASIYTVIDVRNVVKPGFDATEFVLYCAGEGSANINGVETTLLVAPMTGFYDIEAGEENPGSTQFRVSFVETPDKLAQIPELFVKLLR</sequence>
<comment type="caution">
    <text evidence="1">The sequence shown here is derived from an EMBL/GenBank/DDBJ whole genome shotgun (WGS) entry which is preliminary data.</text>
</comment>
<organism evidence="1 2">
    <name type="scientific">Aduncisulcus paluster</name>
    <dbReference type="NCBI Taxonomy" id="2918883"/>
    <lineage>
        <taxon>Eukaryota</taxon>
        <taxon>Metamonada</taxon>
        <taxon>Carpediemonas-like organisms</taxon>
        <taxon>Aduncisulcus</taxon>
    </lineage>
</organism>
<keyword evidence="2" id="KW-1185">Reference proteome</keyword>
<reference evidence="1" key="1">
    <citation type="submission" date="2022-03" db="EMBL/GenBank/DDBJ databases">
        <title>Draft genome sequence of Aduncisulcus paluster, a free-living microaerophilic Fornicata.</title>
        <authorList>
            <person name="Yuyama I."/>
            <person name="Kume K."/>
            <person name="Tamura T."/>
            <person name="Inagaki Y."/>
            <person name="Hashimoto T."/>
        </authorList>
    </citation>
    <scope>NUCLEOTIDE SEQUENCE</scope>
    <source>
        <strain evidence="1">NY0171</strain>
    </source>
</reference>
<dbReference type="InterPro" id="IPR015424">
    <property type="entry name" value="PyrdxlP-dep_Trfase"/>
</dbReference>
<evidence type="ECO:0000313" key="2">
    <source>
        <dbReference type="Proteomes" id="UP001057375"/>
    </source>
</evidence>
<feature type="non-terminal residue" evidence="1">
    <location>
        <position position="131"/>
    </location>
</feature>
<accession>A0ABQ5KKF6</accession>